<dbReference type="InterPro" id="IPR040756">
    <property type="entry name" value="Peptidase_M61_N"/>
</dbReference>
<gene>
    <name evidence="3" type="ORF">B1B_10832</name>
</gene>
<dbReference type="SUPFAM" id="SSF50156">
    <property type="entry name" value="PDZ domain-like"/>
    <property type="match status" value="1"/>
</dbReference>
<dbReference type="Gene3D" id="2.30.42.10">
    <property type="match status" value="1"/>
</dbReference>
<dbReference type="EMBL" id="AUZY01007023">
    <property type="protein sequence ID" value="EQD51862.1"/>
    <property type="molecule type" value="Genomic_DNA"/>
</dbReference>
<dbReference type="InterPro" id="IPR007963">
    <property type="entry name" value="Peptidase_M61_catalytic"/>
</dbReference>
<evidence type="ECO:0000259" key="1">
    <source>
        <dbReference type="Pfam" id="PF05299"/>
    </source>
</evidence>
<dbReference type="Pfam" id="PF05299">
    <property type="entry name" value="Peptidase_M61"/>
    <property type="match status" value="1"/>
</dbReference>
<reference evidence="3" key="1">
    <citation type="submission" date="2013-08" db="EMBL/GenBank/DDBJ databases">
        <authorList>
            <person name="Mendez C."/>
            <person name="Richter M."/>
            <person name="Ferrer M."/>
            <person name="Sanchez J."/>
        </authorList>
    </citation>
    <scope>NUCLEOTIDE SEQUENCE</scope>
</reference>
<dbReference type="InterPro" id="IPR027268">
    <property type="entry name" value="Peptidase_M4/M1_CTD_sf"/>
</dbReference>
<dbReference type="Pfam" id="PF17899">
    <property type="entry name" value="Peptidase_M61_N"/>
    <property type="match status" value="1"/>
</dbReference>
<evidence type="ECO:0000259" key="2">
    <source>
        <dbReference type="Pfam" id="PF17899"/>
    </source>
</evidence>
<dbReference type="InterPro" id="IPR036034">
    <property type="entry name" value="PDZ_sf"/>
</dbReference>
<evidence type="ECO:0000313" key="3">
    <source>
        <dbReference type="EMBL" id="EQD51862.1"/>
    </source>
</evidence>
<dbReference type="InterPro" id="IPR024191">
    <property type="entry name" value="Peptidase_M61"/>
</dbReference>
<comment type="caution">
    <text evidence="3">The sequence shown here is derived from an EMBL/GenBank/DDBJ whole genome shotgun (WGS) entry which is preliminary data.</text>
</comment>
<reference evidence="3" key="2">
    <citation type="journal article" date="2014" name="ISME J.">
        <title>Microbial stratification in low pH oxic and suboxic macroscopic growths along an acid mine drainage.</title>
        <authorList>
            <person name="Mendez-Garcia C."/>
            <person name="Mesa V."/>
            <person name="Sprenger R.R."/>
            <person name="Richter M."/>
            <person name="Diez M.S."/>
            <person name="Solano J."/>
            <person name="Bargiela R."/>
            <person name="Golyshina O.V."/>
            <person name="Manteca A."/>
            <person name="Ramos J.L."/>
            <person name="Gallego J.R."/>
            <person name="Llorente I."/>
            <person name="Martins Dos Santos V.A."/>
            <person name="Jensen O.N."/>
            <person name="Pelaez A.I."/>
            <person name="Sanchez J."/>
            <person name="Ferrer M."/>
        </authorList>
    </citation>
    <scope>NUCLEOTIDE SEQUENCE</scope>
</reference>
<dbReference type="Gene3D" id="2.60.40.3650">
    <property type="match status" value="1"/>
</dbReference>
<dbReference type="PIRSF" id="PIRSF016493">
    <property type="entry name" value="Glycyl_aminpptds"/>
    <property type="match status" value="1"/>
</dbReference>
<dbReference type="AlphaFoldDB" id="T1A4G7"/>
<feature type="domain" description="Peptidase M61 N-terminal" evidence="2">
    <location>
        <begin position="37"/>
        <end position="204"/>
    </location>
</feature>
<proteinExistence type="predicted"/>
<feature type="domain" description="Peptidase M61 catalytic" evidence="1">
    <location>
        <begin position="302"/>
        <end position="418"/>
    </location>
</feature>
<protein>
    <submittedName>
        <fullName evidence="3">Peptidase M61 domain-containing protein</fullName>
    </submittedName>
</protein>
<organism evidence="3">
    <name type="scientific">mine drainage metagenome</name>
    <dbReference type="NCBI Taxonomy" id="410659"/>
    <lineage>
        <taxon>unclassified sequences</taxon>
        <taxon>metagenomes</taxon>
        <taxon>ecological metagenomes</taxon>
    </lineage>
</organism>
<accession>T1A4G7</accession>
<sequence length="629" mass="71857">MIVVGLALCGFSAREPAWTRPNARAVSYATRQNPERLSVDARGVIRGLARNTMVMPVRPGPFTFVFPKWIPGYHSPAGPLSDLSEIRVTAHGHPLTWRRDKVDLYAFHVQVPEGVHHLIVRFTAILNGPGRVVATPHLAVLNWNRLLFYQNDTNSHADYFRVRIRLPKGWHFGTALPHPVRRHGWIRFGEVNLATLVDSPLDTGVYFRRIVLWHHGPAHQVMDIFADQPEDLDIAPRLIAHYKQMTPEALALYGSRHWYEYHSLLALSNAIGFQGIEHHQSSDDRAPADFMTNPLQQMVAGDLLTHEFSHSWNGKYRRPADLTTPNFQIPQKTDLLWVYEGMNQYLGDLLSFRTGIRKPSEYPSYLAMLYSQMATEPGRDTDPLIDTTTAAPFLYGARGDYPSLRRTAGDFYTEGELLWLDVDTIIRTQTHDRKSLDTFLHLYAGPPDTGPITVTYTRATIEGLLNRVVHYPWHAFFERHVYDIAPLPPTGELRRSGWRLVYTAKPNRFMVAQEKLRHDNDQWLTYGIRIGKNGVIFDVRKGSPAWRAGLAPGMQIHAVNGQKYTVPVLDWILKRSEHTHRPTVFLVETDGWYSHKKVFYFGGPRYPHLVRIPGTVNLLARIMAPHAHT</sequence>
<dbReference type="Gene3D" id="1.10.390.10">
    <property type="entry name" value="Neutral Protease Domain 2"/>
    <property type="match status" value="1"/>
</dbReference>
<name>T1A4G7_9ZZZZ</name>